<keyword evidence="1" id="KW-0863">Zinc-finger</keyword>
<keyword evidence="1" id="KW-0479">Metal-binding</keyword>
<dbReference type="RefSeq" id="WP_100293304.1">
    <property type="nucleotide sequence ID" value="NZ_PGGC01000050.1"/>
</dbReference>
<sequence>MARRSPECPALIDIAELKAQSSEASFAKGMKLASQGAVQQLSRDGDTITARVLGSHVYRVRLEVGQALVSHCNCPAASYQTLCKHGIATALTFNMQLSGLDSEPGAVAQLPDERAKLRSYFEQQEKPVLIEMLIDESRRDPTRWNYWLRKVALSEQPFSPAKLKTLINKALPKRDVWEWQEVSDYFMNAAELFDEIWEGIDTLPLEQQWQLTCHALERLNKVLLHIDDSNGDRCELELAICKRLPVLFAGLPWPESDKVDWLFTHLIEQPQDIFPEEEAFGDIVHSPALLARCEQQLASVRTAQAPGHERDWALQRYARPLLDAARAAGDWRRELTLLASIASTPWDWLRICNICCEHNEPLEGEFWLAKARKLAVSPHEKRECDEVEIRLAIALGEKGRAWRLALAGFKREPHFDGFKRLRQLQQQLAWQDETLLLWVEQCFKDQTAVRQPFNLSSHQDALVRFYLELDRVQDACEWVATHKISPELLLILADKIAPDNPLLAISYTFRVAACYVATGHNDGYEQAVAALRKREPSLGDDKALQESFSQQLRALATEYKRKRNFIKLVDQHFSSCF</sequence>
<dbReference type="EMBL" id="PGGC01000050">
    <property type="protein sequence ID" value="PJG59706.1"/>
    <property type="molecule type" value="Genomic_DNA"/>
</dbReference>
<protein>
    <recommendedName>
        <fullName evidence="2">SWIM-type domain-containing protein</fullName>
    </recommendedName>
</protein>
<dbReference type="OrthoDB" id="7187515at2"/>
<keyword evidence="4" id="KW-1185">Reference proteome</keyword>
<dbReference type="InterPro" id="IPR007527">
    <property type="entry name" value="Znf_SWIM"/>
</dbReference>
<feature type="domain" description="SWIM-type" evidence="2">
    <location>
        <begin position="58"/>
        <end position="94"/>
    </location>
</feature>
<dbReference type="PROSITE" id="PS50966">
    <property type="entry name" value="ZF_SWIM"/>
    <property type="match status" value="1"/>
</dbReference>
<evidence type="ECO:0000256" key="1">
    <source>
        <dbReference type="PROSITE-ProRule" id="PRU00325"/>
    </source>
</evidence>
<reference evidence="3 4" key="1">
    <citation type="submission" date="2017-11" db="EMBL/GenBank/DDBJ databases">
        <title>Draft genome sequence of environmental isolate Aeromonas cavernicola sp. nov. MDC 2508.</title>
        <authorList>
            <person name="Colston S.M."/>
            <person name="Navarro A."/>
            <person name="Martinez-Murcia A.J."/>
            <person name="Graf J."/>
        </authorList>
    </citation>
    <scope>NUCLEOTIDE SEQUENCE [LARGE SCALE GENOMIC DNA]</scope>
    <source>
        <strain evidence="3 4">MDC 2508</strain>
    </source>
</reference>
<evidence type="ECO:0000259" key="2">
    <source>
        <dbReference type="PROSITE" id="PS50966"/>
    </source>
</evidence>
<accession>A0A2H9U6M3</accession>
<evidence type="ECO:0000313" key="3">
    <source>
        <dbReference type="EMBL" id="PJG59706.1"/>
    </source>
</evidence>
<proteinExistence type="predicted"/>
<keyword evidence="1" id="KW-0862">Zinc</keyword>
<name>A0A2H9U6M3_9GAMM</name>
<dbReference type="Proteomes" id="UP000235861">
    <property type="component" value="Unassembled WGS sequence"/>
</dbReference>
<gene>
    <name evidence="3" type="ORF">CUC53_05980</name>
</gene>
<comment type="caution">
    <text evidence="3">The sequence shown here is derived from an EMBL/GenBank/DDBJ whole genome shotgun (WGS) entry which is preliminary data.</text>
</comment>
<dbReference type="GO" id="GO:0008270">
    <property type="term" value="F:zinc ion binding"/>
    <property type="evidence" value="ECO:0007669"/>
    <property type="project" value="UniProtKB-KW"/>
</dbReference>
<organism evidence="3 4">
    <name type="scientific">Aeromonas cavernicola</name>
    <dbReference type="NCBI Taxonomy" id="1006623"/>
    <lineage>
        <taxon>Bacteria</taxon>
        <taxon>Pseudomonadati</taxon>
        <taxon>Pseudomonadota</taxon>
        <taxon>Gammaproteobacteria</taxon>
        <taxon>Aeromonadales</taxon>
        <taxon>Aeromonadaceae</taxon>
        <taxon>Aeromonas</taxon>
    </lineage>
</organism>
<evidence type="ECO:0000313" key="4">
    <source>
        <dbReference type="Proteomes" id="UP000235861"/>
    </source>
</evidence>
<dbReference type="AlphaFoldDB" id="A0A2H9U6M3"/>